<dbReference type="InterPro" id="IPR003959">
    <property type="entry name" value="ATPase_AAA_core"/>
</dbReference>
<evidence type="ECO:0000256" key="2">
    <source>
        <dbReference type="ARBA" id="ARBA00022741"/>
    </source>
</evidence>
<dbReference type="Proteomes" id="UP000183257">
    <property type="component" value="Unassembled WGS sequence"/>
</dbReference>
<name>A0A1K1NWP2_9FLAO</name>
<dbReference type="STRING" id="76595.SAMN05660313_01424"/>
<dbReference type="InterPro" id="IPR027417">
    <property type="entry name" value="P-loop_NTPase"/>
</dbReference>
<evidence type="ECO:0000256" key="4">
    <source>
        <dbReference type="RuleBase" id="RU003651"/>
    </source>
</evidence>
<dbReference type="SMART" id="SM00382">
    <property type="entry name" value="AAA"/>
    <property type="match status" value="1"/>
</dbReference>
<organism evidence="6 7">
    <name type="scientific">Cellulophaga fucicola</name>
    <dbReference type="NCBI Taxonomy" id="76595"/>
    <lineage>
        <taxon>Bacteria</taxon>
        <taxon>Pseudomonadati</taxon>
        <taxon>Bacteroidota</taxon>
        <taxon>Flavobacteriia</taxon>
        <taxon>Flavobacteriales</taxon>
        <taxon>Flavobacteriaceae</taxon>
        <taxon>Cellulophaga</taxon>
    </lineage>
</organism>
<dbReference type="AlphaFoldDB" id="A0A1K1NWP2"/>
<evidence type="ECO:0000259" key="5">
    <source>
        <dbReference type="SMART" id="SM00382"/>
    </source>
</evidence>
<accession>A0A1K1NWP2</accession>
<dbReference type="GO" id="GO:0005524">
    <property type="term" value="F:ATP binding"/>
    <property type="evidence" value="ECO:0007669"/>
    <property type="project" value="UniProtKB-KW"/>
</dbReference>
<keyword evidence="7" id="KW-1185">Reference proteome</keyword>
<proteinExistence type="inferred from homology"/>
<dbReference type="SUPFAM" id="SSF52540">
    <property type="entry name" value="P-loop containing nucleoside triphosphate hydrolases"/>
    <property type="match status" value="1"/>
</dbReference>
<dbReference type="OrthoDB" id="7438987at2"/>
<dbReference type="PROSITE" id="PS00674">
    <property type="entry name" value="AAA"/>
    <property type="match status" value="1"/>
</dbReference>
<evidence type="ECO:0000313" key="6">
    <source>
        <dbReference type="EMBL" id="SFW39719.1"/>
    </source>
</evidence>
<evidence type="ECO:0000313" key="7">
    <source>
        <dbReference type="Proteomes" id="UP000183257"/>
    </source>
</evidence>
<dbReference type="PANTHER" id="PTHR23073">
    <property type="entry name" value="26S PROTEASOME REGULATORY SUBUNIT"/>
    <property type="match status" value="1"/>
</dbReference>
<dbReference type="Gene3D" id="3.40.50.300">
    <property type="entry name" value="P-loop containing nucleotide triphosphate hydrolases"/>
    <property type="match status" value="1"/>
</dbReference>
<dbReference type="InterPro" id="IPR003593">
    <property type="entry name" value="AAA+_ATPase"/>
</dbReference>
<evidence type="ECO:0000256" key="1">
    <source>
        <dbReference type="ARBA" id="ARBA00006914"/>
    </source>
</evidence>
<dbReference type="EMBL" id="FPIY01000002">
    <property type="protein sequence ID" value="SFW39719.1"/>
    <property type="molecule type" value="Genomic_DNA"/>
</dbReference>
<reference evidence="7" key="1">
    <citation type="submission" date="2016-11" db="EMBL/GenBank/DDBJ databases">
        <authorList>
            <person name="Varghese N."/>
            <person name="Submissions S."/>
        </authorList>
    </citation>
    <scope>NUCLEOTIDE SEQUENCE [LARGE SCALE GENOMIC DNA]</scope>
    <source>
        <strain evidence="7">DSM 24786</strain>
    </source>
</reference>
<dbReference type="InterPro" id="IPR003960">
    <property type="entry name" value="ATPase_AAA_CS"/>
</dbReference>
<protein>
    <submittedName>
        <fullName evidence="6">ATPase family associated with various cellular activities (AAA)</fullName>
    </submittedName>
</protein>
<feature type="domain" description="AAA+ ATPase" evidence="5">
    <location>
        <begin position="50"/>
        <end position="183"/>
    </location>
</feature>
<dbReference type="Pfam" id="PF00004">
    <property type="entry name" value="AAA"/>
    <property type="match status" value="1"/>
</dbReference>
<keyword evidence="3 4" id="KW-0067">ATP-binding</keyword>
<dbReference type="GO" id="GO:0016887">
    <property type="term" value="F:ATP hydrolysis activity"/>
    <property type="evidence" value="ECO:0007669"/>
    <property type="project" value="InterPro"/>
</dbReference>
<gene>
    <name evidence="6" type="ORF">SAMN05660313_01424</name>
</gene>
<keyword evidence="2 4" id="KW-0547">Nucleotide-binding</keyword>
<dbReference type="InterPro" id="IPR050221">
    <property type="entry name" value="26S_Proteasome_ATPase"/>
</dbReference>
<comment type="similarity">
    <text evidence="1 4">Belongs to the AAA ATPase family.</text>
</comment>
<evidence type="ECO:0000256" key="3">
    <source>
        <dbReference type="ARBA" id="ARBA00022840"/>
    </source>
</evidence>
<dbReference type="CDD" id="cd19481">
    <property type="entry name" value="RecA-like_protease"/>
    <property type="match status" value="1"/>
</dbReference>
<dbReference type="RefSeq" id="WP_072303105.1">
    <property type="nucleotide sequence ID" value="NZ_FPIY01000002.1"/>
</dbReference>
<sequence>MALYDLIVNVKSEVLDLDKIHLSKTNRIELKQLLKEFKHLKRLEEFNLPVDNKLLLFGHTGCGKTTTAKAIAKYLNKKIIILNLGGIVDSRLGQTAKNVTEVFKKASRENSVLFLDEFDSIGKIRDYDNKDSGEMKRLVNTVIQLIDQLPSQTLLIAATNNSKIIDTALLRRFQLKLEFIKPSNNQLDAYYDTLITQFPKEFRSIGRKYNLSYAEAKDVAFRAIKNNIVNSIEESELTKIEQDESIN</sequence>